<dbReference type="Gene3D" id="3.40.30.10">
    <property type="entry name" value="Glutaredoxin"/>
    <property type="match status" value="1"/>
</dbReference>
<evidence type="ECO:0000256" key="1">
    <source>
        <dbReference type="SAM" id="Phobius"/>
    </source>
</evidence>
<dbReference type="RefSeq" id="WP_098020812.1">
    <property type="nucleotide sequence ID" value="NZ_LT907988.1"/>
</dbReference>
<dbReference type="KEGG" id="odi:ODI_R0314"/>
<reference evidence="3 4" key="2">
    <citation type="submission" date="2017-08" db="EMBL/GenBank/DDBJ databases">
        <authorList>
            <person name="de Groot N.N."/>
        </authorList>
    </citation>
    <scope>NUCLEOTIDE SEQUENCE [LARGE SCALE GENOMIC DNA]</scope>
    <source>
        <strain evidence="3">Orrdi1</strain>
    </source>
</reference>
<protein>
    <recommendedName>
        <fullName evidence="5">Transmembrane protein</fullName>
    </recommendedName>
</protein>
<dbReference type="AlphaFoldDB" id="A0A1C3K4A0"/>
<reference evidence="2 4" key="1">
    <citation type="submission" date="2016-06" db="EMBL/GenBank/DDBJ databases">
        <authorList>
            <person name="Kjaerup R.B."/>
            <person name="Dalgaard T.S."/>
            <person name="Juul-Madsen H.R."/>
        </authorList>
    </citation>
    <scope>NUCLEOTIDE SEQUENCE [LARGE SCALE GENOMIC DNA]</scope>
    <source>
        <strain evidence="2">Orrdi1</strain>
    </source>
</reference>
<accession>A0A1C3K4A0</accession>
<sequence>MTQQESAVPATASAPKPALPRRSLLPLYLVLLVSIAPVLGAVMVYFNPQWWPSESTNYGQLVQPQRPMPAPSELTLTTLDGKPFDLNSLKGEWLLMTVDGAQCEEACARKLFILRNSHASQGKNVERVTRIWFITDDQPVPDKVLDAYRGTIMLRARPEQLAEYLSKDTPQADAGLAAPMWIADPHGNLILQYPAEADPLRFRKDLSKLIYNSRIG</sequence>
<name>A0A1C3K4A0_9BURK</name>
<evidence type="ECO:0000313" key="2">
    <source>
        <dbReference type="EMBL" id="SBT26339.1"/>
    </source>
</evidence>
<evidence type="ECO:0008006" key="5">
    <source>
        <dbReference type="Google" id="ProtNLM"/>
    </source>
</evidence>
<dbReference type="EMBL" id="FLRC01000033">
    <property type="protein sequence ID" value="SBT26339.1"/>
    <property type="molecule type" value="Genomic_DNA"/>
</dbReference>
<keyword evidence="1" id="KW-0472">Membrane</keyword>
<proteinExistence type="predicted"/>
<keyword evidence="1" id="KW-0812">Transmembrane</keyword>
<dbReference type="EMBL" id="LT907988">
    <property type="protein sequence ID" value="SOE46473.1"/>
    <property type="molecule type" value="Genomic_DNA"/>
</dbReference>
<evidence type="ECO:0000313" key="3">
    <source>
        <dbReference type="EMBL" id="SOE46473.1"/>
    </source>
</evidence>
<evidence type="ECO:0000313" key="4">
    <source>
        <dbReference type="Proteomes" id="UP000078558"/>
    </source>
</evidence>
<gene>
    <name evidence="2" type="ORF">ODI_04112</name>
    <name evidence="3" type="ORF">ODI_R0314</name>
</gene>
<dbReference type="SUPFAM" id="SSF52833">
    <property type="entry name" value="Thioredoxin-like"/>
    <property type="match status" value="1"/>
</dbReference>
<dbReference type="Proteomes" id="UP000078558">
    <property type="component" value="Chromosome I"/>
</dbReference>
<dbReference type="STRING" id="1851544.ODI_04112"/>
<dbReference type="InterPro" id="IPR036249">
    <property type="entry name" value="Thioredoxin-like_sf"/>
</dbReference>
<organism evidence="2 4">
    <name type="scientific">Orrella dioscoreae</name>
    <dbReference type="NCBI Taxonomy" id="1851544"/>
    <lineage>
        <taxon>Bacteria</taxon>
        <taxon>Pseudomonadati</taxon>
        <taxon>Pseudomonadota</taxon>
        <taxon>Betaproteobacteria</taxon>
        <taxon>Burkholderiales</taxon>
        <taxon>Alcaligenaceae</taxon>
        <taxon>Orrella</taxon>
    </lineage>
</organism>
<feature type="transmembrane region" description="Helical" evidence="1">
    <location>
        <begin position="25"/>
        <end position="46"/>
    </location>
</feature>
<dbReference type="OrthoDB" id="9180342at2"/>
<keyword evidence="1" id="KW-1133">Transmembrane helix</keyword>
<keyword evidence="4" id="KW-1185">Reference proteome</keyword>